<sequence length="161" mass="18233">MVPAVEEQVNFRNSCSRVQTKSRQGKQDVCPWCAEPAHRNGNTDCRAQAVQRYASGRMNLSSIACKHPIPNGHERTVSPLQSVDKTPIQSIHTTKYSQRSKELEERIHTVGITWKRYREKGSALRNKVLIPSVLCPRMVENIHPSHLGVENSMRNASDTLF</sequence>
<keyword evidence="2" id="KW-1185">Reference proteome</keyword>
<dbReference type="AlphaFoldDB" id="A0AAD9JSS0"/>
<name>A0AAD9JSS0_9ANNE</name>
<accession>A0AAD9JSS0</accession>
<evidence type="ECO:0000313" key="2">
    <source>
        <dbReference type="Proteomes" id="UP001208570"/>
    </source>
</evidence>
<protein>
    <submittedName>
        <fullName evidence="1">Uncharacterized protein</fullName>
    </submittedName>
</protein>
<evidence type="ECO:0000313" key="1">
    <source>
        <dbReference type="EMBL" id="KAK2157970.1"/>
    </source>
</evidence>
<proteinExistence type="predicted"/>
<dbReference type="EMBL" id="JAODUP010000180">
    <property type="protein sequence ID" value="KAK2157970.1"/>
    <property type="molecule type" value="Genomic_DNA"/>
</dbReference>
<reference evidence="1" key="1">
    <citation type="journal article" date="2023" name="Mol. Biol. Evol.">
        <title>Third-Generation Sequencing Reveals the Adaptive Role of the Epigenome in Three Deep-Sea Polychaetes.</title>
        <authorList>
            <person name="Perez M."/>
            <person name="Aroh O."/>
            <person name="Sun Y."/>
            <person name="Lan Y."/>
            <person name="Juniper S.K."/>
            <person name="Young C.R."/>
            <person name="Angers B."/>
            <person name="Qian P.Y."/>
        </authorList>
    </citation>
    <scope>NUCLEOTIDE SEQUENCE</scope>
    <source>
        <strain evidence="1">P08H-3</strain>
    </source>
</reference>
<dbReference type="Proteomes" id="UP001208570">
    <property type="component" value="Unassembled WGS sequence"/>
</dbReference>
<gene>
    <name evidence="1" type="ORF">LSH36_180g05033</name>
</gene>
<comment type="caution">
    <text evidence="1">The sequence shown here is derived from an EMBL/GenBank/DDBJ whole genome shotgun (WGS) entry which is preliminary data.</text>
</comment>
<organism evidence="1 2">
    <name type="scientific">Paralvinella palmiformis</name>
    <dbReference type="NCBI Taxonomy" id="53620"/>
    <lineage>
        <taxon>Eukaryota</taxon>
        <taxon>Metazoa</taxon>
        <taxon>Spiralia</taxon>
        <taxon>Lophotrochozoa</taxon>
        <taxon>Annelida</taxon>
        <taxon>Polychaeta</taxon>
        <taxon>Sedentaria</taxon>
        <taxon>Canalipalpata</taxon>
        <taxon>Terebellida</taxon>
        <taxon>Terebelliformia</taxon>
        <taxon>Alvinellidae</taxon>
        <taxon>Paralvinella</taxon>
    </lineage>
</organism>